<evidence type="ECO:0000256" key="1">
    <source>
        <dbReference type="SAM" id="MobiDB-lite"/>
    </source>
</evidence>
<protein>
    <submittedName>
        <fullName evidence="4">GGDEF domain-containing protein</fullName>
    </submittedName>
</protein>
<dbReference type="InterPro" id="IPR050469">
    <property type="entry name" value="Diguanylate_Cyclase"/>
</dbReference>
<feature type="transmembrane region" description="Helical" evidence="2">
    <location>
        <begin position="121"/>
        <end position="138"/>
    </location>
</feature>
<reference evidence="4 5" key="1">
    <citation type="submission" date="2019-07" db="EMBL/GenBank/DDBJ databases">
        <title>Quadrisphaera sp. strain DD2A genome sequencing and assembly.</title>
        <authorList>
            <person name="Kim I."/>
        </authorList>
    </citation>
    <scope>NUCLEOTIDE SEQUENCE [LARGE SCALE GENOMIC DNA]</scope>
    <source>
        <strain evidence="4 5">DD2A</strain>
    </source>
</reference>
<dbReference type="CDD" id="cd01949">
    <property type="entry name" value="GGDEF"/>
    <property type="match status" value="1"/>
</dbReference>
<evidence type="ECO:0000313" key="4">
    <source>
        <dbReference type="EMBL" id="TXR57385.1"/>
    </source>
</evidence>
<keyword evidence="2" id="KW-1133">Transmembrane helix</keyword>
<dbReference type="FunFam" id="3.30.70.270:FF:000001">
    <property type="entry name" value="Diguanylate cyclase domain protein"/>
    <property type="match status" value="1"/>
</dbReference>
<dbReference type="RefSeq" id="WP_147925026.1">
    <property type="nucleotide sequence ID" value="NZ_VKAC01000002.1"/>
</dbReference>
<dbReference type="OrthoDB" id="23692at2"/>
<proteinExistence type="predicted"/>
<dbReference type="PROSITE" id="PS50887">
    <property type="entry name" value="GGDEF"/>
    <property type="match status" value="1"/>
</dbReference>
<feature type="transmembrane region" description="Helical" evidence="2">
    <location>
        <begin position="17"/>
        <end position="39"/>
    </location>
</feature>
<dbReference type="EMBL" id="VKAC01000002">
    <property type="protein sequence ID" value="TXR57385.1"/>
    <property type="molecule type" value="Genomic_DNA"/>
</dbReference>
<dbReference type="SUPFAM" id="SSF55073">
    <property type="entry name" value="Nucleotide cyclase"/>
    <property type="match status" value="1"/>
</dbReference>
<keyword evidence="2" id="KW-0812">Transmembrane</keyword>
<dbReference type="GO" id="GO:1902201">
    <property type="term" value="P:negative regulation of bacterial-type flagellum-dependent cell motility"/>
    <property type="evidence" value="ECO:0007669"/>
    <property type="project" value="TreeGrafter"/>
</dbReference>
<comment type="caution">
    <text evidence="4">The sequence shown here is derived from an EMBL/GenBank/DDBJ whole genome shotgun (WGS) entry which is preliminary data.</text>
</comment>
<dbReference type="GO" id="GO:0052621">
    <property type="term" value="F:diguanylate cyclase activity"/>
    <property type="evidence" value="ECO:0007669"/>
    <property type="project" value="TreeGrafter"/>
</dbReference>
<feature type="transmembrane region" description="Helical" evidence="2">
    <location>
        <begin position="46"/>
        <end position="64"/>
    </location>
</feature>
<dbReference type="InterPro" id="IPR029787">
    <property type="entry name" value="Nucleotide_cyclase"/>
</dbReference>
<feature type="transmembrane region" description="Helical" evidence="2">
    <location>
        <begin position="145"/>
        <end position="166"/>
    </location>
</feature>
<dbReference type="GO" id="GO:0005886">
    <property type="term" value="C:plasma membrane"/>
    <property type="evidence" value="ECO:0007669"/>
    <property type="project" value="TreeGrafter"/>
</dbReference>
<dbReference type="NCBIfam" id="TIGR00254">
    <property type="entry name" value="GGDEF"/>
    <property type="match status" value="1"/>
</dbReference>
<name>A0A5C8ZH59_9ACTN</name>
<dbReference type="Gene3D" id="3.30.70.270">
    <property type="match status" value="1"/>
</dbReference>
<keyword evidence="5" id="KW-1185">Reference proteome</keyword>
<gene>
    <name evidence="4" type="ORF">FMM08_03795</name>
</gene>
<dbReference type="Proteomes" id="UP000321234">
    <property type="component" value="Unassembled WGS sequence"/>
</dbReference>
<feature type="region of interest" description="Disordered" evidence="1">
    <location>
        <begin position="335"/>
        <end position="372"/>
    </location>
</feature>
<evidence type="ECO:0000313" key="5">
    <source>
        <dbReference type="Proteomes" id="UP000321234"/>
    </source>
</evidence>
<evidence type="ECO:0000256" key="2">
    <source>
        <dbReference type="SAM" id="Phobius"/>
    </source>
</evidence>
<feature type="transmembrane region" description="Helical" evidence="2">
    <location>
        <begin position="70"/>
        <end position="87"/>
    </location>
</feature>
<dbReference type="PANTHER" id="PTHR45138">
    <property type="entry name" value="REGULATORY COMPONENTS OF SENSORY TRANSDUCTION SYSTEM"/>
    <property type="match status" value="1"/>
</dbReference>
<dbReference type="SMART" id="SM00267">
    <property type="entry name" value="GGDEF"/>
    <property type="match status" value="1"/>
</dbReference>
<keyword evidence="2" id="KW-0472">Membrane</keyword>
<dbReference type="GO" id="GO:0043709">
    <property type="term" value="P:cell adhesion involved in single-species biofilm formation"/>
    <property type="evidence" value="ECO:0007669"/>
    <property type="project" value="TreeGrafter"/>
</dbReference>
<organism evidence="4 5">
    <name type="scientific">Quadrisphaera setariae</name>
    <dbReference type="NCBI Taxonomy" id="2593304"/>
    <lineage>
        <taxon>Bacteria</taxon>
        <taxon>Bacillati</taxon>
        <taxon>Actinomycetota</taxon>
        <taxon>Actinomycetes</taxon>
        <taxon>Kineosporiales</taxon>
        <taxon>Kineosporiaceae</taxon>
        <taxon>Quadrisphaera</taxon>
    </lineage>
</organism>
<dbReference type="InterPro" id="IPR000160">
    <property type="entry name" value="GGDEF_dom"/>
</dbReference>
<sequence>MTPEPVDGLTPRVRARFMVAVAGGIVLLHLTHLTVAALVGVPVNRAPVLSSAAVWGGVLVWSYVRRDVLTAGATAAAFAVGAVALTADGLWSGSPGHEVLVAVGLTGLALGIGSFTSPRPLLLAGPVVVLCQLVLLLGSPPGPLAGYLAVAVAVVTAGVCGVSAWAQHMRTAALSLLAGSALVDPLTGLLNRRGMSSGFEALRASAPRGQHVAVVVLDVDRFKTVNDALGHDAGDQVLVTVADVLRATARRGDLAVRLGGEEMAWLGCWERAADAAAAAERLRSAVATAETPYGVRVTISAGVAVAAPTAQVASAAEVLSRLLVRADEAMYRAKAGGRDRVELAPPSDGPASAQDAESPRPADAGRGLSTAG</sequence>
<dbReference type="Pfam" id="PF00990">
    <property type="entry name" value="GGDEF"/>
    <property type="match status" value="1"/>
</dbReference>
<accession>A0A5C8ZH59</accession>
<dbReference type="InterPro" id="IPR043128">
    <property type="entry name" value="Rev_trsase/Diguanyl_cyclase"/>
</dbReference>
<feature type="domain" description="GGDEF" evidence="3">
    <location>
        <begin position="210"/>
        <end position="346"/>
    </location>
</feature>
<dbReference type="PANTHER" id="PTHR45138:SF9">
    <property type="entry name" value="DIGUANYLATE CYCLASE DGCM-RELATED"/>
    <property type="match status" value="1"/>
</dbReference>
<evidence type="ECO:0000259" key="3">
    <source>
        <dbReference type="PROSITE" id="PS50887"/>
    </source>
</evidence>
<dbReference type="AlphaFoldDB" id="A0A5C8ZH59"/>